<evidence type="ECO:0000256" key="6">
    <source>
        <dbReference type="SAM" id="MobiDB-lite"/>
    </source>
</evidence>
<dbReference type="SMART" id="SM00209">
    <property type="entry name" value="TSP1"/>
    <property type="match status" value="8"/>
</dbReference>
<feature type="compositionally biased region" description="Acidic residues" evidence="6">
    <location>
        <begin position="650"/>
        <end position="669"/>
    </location>
</feature>
<dbReference type="InterPro" id="IPR000884">
    <property type="entry name" value="TSP1_rpt"/>
</dbReference>
<dbReference type="EMBL" id="GG666577">
    <property type="protein sequence ID" value="EEN52791.1"/>
    <property type="molecule type" value="Genomic_DNA"/>
</dbReference>
<feature type="compositionally biased region" description="Acidic residues" evidence="6">
    <location>
        <begin position="677"/>
        <end position="695"/>
    </location>
</feature>
<organism>
    <name type="scientific">Branchiostoma floridae</name>
    <name type="common">Florida lancelet</name>
    <name type="synonym">Amphioxus</name>
    <dbReference type="NCBI Taxonomy" id="7739"/>
    <lineage>
        <taxon>Eukaryota</taxon>
        <taxon>Metazoa</taxon>
        <taxon>Chordata</taxon>
        <taxon>Cephalochordata</taxon>
        <taxon>Leptocardii</taxon>
        <taxon>Amphioxiformes</taxon>
        <taxon>Branchiostomatidae</taxon>
        <taxon>Branchiostoma</taxon>
    </lineage>
</organism>
<dbReference type="InterPro" id="IPR052065">
    <property type="entry name" value="Compl_asym_regulator"/>
</dbReference>
<dbReference type="PANTHER" id="PTHR22906:SF43">
    <property type="entry name" value="PROPERDIN"/>
    <property type="match status" value="1"/>
</dbReference>
<keyword evidence="2" id="KW-0964">Secreted</keyword>
<evidence type="ECO:0000313" key="9">
    <source>
        <dbReference type="EMBL" id="EEN52791.1"/>
    </source>
</evidence>
<dbReference type="InterPro" id="IPR036179">
    <property type="entry name" value="Ig-like_dom_sf"/>
</dbReference>
<evidence type="ECO:0000256" key="1">
    <source>
        <dbReference type="ARBA" id="ARBA00004613"/>
    </source>
</evidence>
<sequence>MLLIVVTVVFSTWVPEVHSQIDGSWSDWSAWSDCSVTCGVGTQTRDRSCTNPAPEHGGAECYGDTEETQQCDSGVFCPVAVHVVDGGWSDWSAWSDCSVTCGVGTQTRDRSCTNPAPEHGGAECYGDTEEIQQCDSGVFCPVDGGWSDWSAWSDCSVTCGVGTQTRDRSCTNPAPEHGGAECYGDTEEIQQCDSGVFCPDTSASSSLSHVPGQGGQWGPWAAWSLCNTSPAACGTGTHVRHRECQGMVCHPEMRGQWERIATFEDGTCEKPCEDYNGNWGEWSNWECTEPCRPGVQARRERYCDDPAPTPGHHCIGDEQGTDRQEEPAACEEYCEKEWTDWSSWSTCSMTCDAPVRKRIRDCLGIGSPCPGEAEEVKECDQEWRHDPCPPQHGQWGWWGPWSPDCYPQCREGLHTRHRDCDNPPPVGDGEYCEGEDEDTKQCEVAEYMMEQCESVAEWTIAEWTNWGDWQQCTATCGMATEIHYNIIVETVTDAKLPCRRDKTQLAAESAEWKKDGMSLEVDGKHLVLDKWDLTIKSSEVEDRGIYVCRRGTEEDPDNAPIIYAVTVIPREGKGGKTVKTKTQISLPCNAGVLAILIEGATAQWKRDDNVVKNMENLGLGAESDEGLVDGAVTAGGVTEAAPEEEKGSENEEPGSDENEEEQGSDNDQDTEQKGDGDDGGDDDKSEEEGSEEEGSNDGKGKDEGKGDDRGGKDEDTGAESDDEGGSSEDD</sequence>
<dbReference type="PANTHER" id="PTHR22906">
    <property type="entry name" value="PROPERDIN"/>
    <property type="match status" value="1"/>
</dbReference>
<protein>
    <recommendedName>
        <fullName evidence="8">Ig-like domain-containing protein</fullName>
    </recommendedName>
</protein>
<dbReference type="PROSITE" id="PS50835">
    <property type="entry name" value="IG_LIKE"/>
    <property type="match status" value="1"/>
</dbReference>
<comment type="subcellular location">
    <subcellularLocation>
        <location evidence="1">Secreted</location>
    </subcellularLocation>
</comment>
<evidence type="ECO:0000256" key="2">
    <source>
        <dbReference type="ARBA" id="ARBA00022525"/>
    </source>
</evidence>
<keyword evidence="3 7" id="KW-0732">Signal</keyword>
<accession>C3Z3M7</accession>
<proteinExistence type="predicted"/>
<feature type="compositionally biased region" description="Acidic residues" evidence="6">
    <location>
        <begin position="716"/>
        <end position="730"/>
    </location>
</feature>
<evidence type="ECO:0000256" key="7">
    <source>
        <dbReference type="SAM" id="SignalP"/>
    </source>
</evidence>
<feature type="domain" description="Ig-like" evidence="8">
    <location>
        <begin position="489"/>
        <end position="549"/>
    </location>
</feature>
<evidence type="ECO:0000256" key="5">
    <source>
        <dbReference type="ARBA" id="ARBA00023157"/>
    </source>
</evidence>
<feature type="region of interest" description="Disordered" evidence="6">
    <location>
        <begin position="638"/>
        <end position="730"/>
    </location>
</feature>
<dbReference type="eggNOG" id="KOG3538">
    <property type="taxonomic scope" value="Eukaryota"/>
</dbReference>
<dbReference type="PROSITE" id="PS50092">
    <property type="entry name" value="TSP1"/>
    <property type="match status" value="7"/>
</dbReference>
<evidence type="ECO:0000256" key="3">
    <source>
        <dbReference type="ARBA" id="ARBA00022729"/>
    </source>
</evidence>
<dbReference type="PRINTS" id="PR01705">
    <property type="entry name" value="TSP1REPEAT"/>
</dbReference>
<evidence type="ECO:0000259" key="8">
    <source>
        <dbReference type="PROSITE" id="PS50835"/>
    </source>
</evidence>
<dbReference type="Gene3D" id="2.20.100.10">
    <property type="entry name" value="Thrombospondin type-1 (TSP1) repeat"/>
    <property type="match status" value="7"/>
</dbReference>
<feature type="chain" id="PRO_5002934149" description="Ig-like domain-containing protein" evidence="7">
    <location>
        <begin position="20"/>
        <end position="730"/>
    </location>
</feature>
<dbReference type="InParanoid" id="C3Z3M7"/>
<reference evidence="9" key="1">
    <citation type="journal article" date="2008" name="Nature">
        <title>The amphioxus genome and the evolution of the chordate karyotype.</title>
        <authorList>
            <consortium name="US DOE Joint Genome Institute (JGI-PGF)"/>
            <person name="Putnam N.H."/>
            <person name="Butts T."/>
            <person name="Ferrier D.E.K."/>
            <person name="Furlong R.F."/>
            <person name="Hellsten U."/>
            <person name="Kawashima T."/>
            <person name="Robinson-Rechavi M."/>
            <person name="Shoguchi E."/>
            <person name="Terry A."/>
            <person name="Yu J.-K."/>
            <person name="Benito-Gutierrez E.L."/>
            <person name="Dubchak I."/>
            <person name="Garcia-Fernandez J."/>
            <person name="Gibson-Brown J.J."/>
            <person name="Grigoriev I.V."/>
            <person name="Horton A.C."/>
            <person name="de Jong P.J."/>
            <person name="Jurka J."/>
            <person name="Kapitonov V.V."/>
            <person name="Kohara Y."/>
            <person name="Kuroki Y."/>
            <person name="Lindquist E."/>
            <person name="Lucas S."/>
            <person name="Osoegawa K."/>
            <person name="Pennacchio L.A."/>
            <person name="Salamov A.A."/>
            <person name="Satou Y."/>
            <person name="Sauka-Spengler T."/>
            <person name="Schmutz J."/>
            <person name="Shin-I T."/>
            <person name="Toyoda A."/>
            <person name="Bronner-Fraser M."/>
            <person name="Fujiyama A."/>
            <person name="Holland L.Z."/>
            <person name="Holland P.W.H."/>
            <person name="Satoh N."/>
            <person name="Rokhsar D.S."/>
        </authorList>
    </citation>
    <scope>NUCLEOTIDE SEQUENCE [LARGE SCALE GENOMIC DNA]</scope>
    <source>
        <strain evidence="9">S238N-H82</strain>
        <tissue evidence="9">Testes</tissue>
    </source>
</reference>
<feature type="compositionally biased region" description="Basic and acidic residues" evidence="6">
    <location>
        <begin position="696"/>
        <end position="715"/>
    </location>
</feature>
<dbReference type="InterPro" id="IPR036383">
    <property type="entry name" value="TSP1_rpt_sf"/>
</dbReference>
<evidence type="ECO:0000256" key="4">
    <source>
        <dbReference type="ARBA" id="ARBA00022737"/>
    </source>
</evidence>
<gene>
    <name evidence="9" type="ORF">BRAFLDRAFT_120487</name>
</gene>
<name>C3Z3M7_BRAFL</name>
<dbReference type="Pfam" id="PF00090">
    <property type="entry name" value="TSP_1"/>
    <property type="match status" value="8"/>
</dbReference>
<keyword evidence="5" id="KW-1015">Disulfide bond</keyword>
<dbReference type="SUPFAM" id="SSF82895">
    <property type="entry name" value="TSP-1 type 1 repeat"/>
    <property type="match status" value="5"/>
</dbReference>
<feature type="signal peptide" evidence="7">
    <location>
        <begin position="1"/>
        <end position="19"/>
    </location>
</feature>
<dbReference type="SUPFAM" id="SSF48726">
    <property type="entry name" value="Immunoglobulin"/>
    <property type="match status" value="1"/>
</dbReference>
<dbReference type="FunFam" id="2.20.100.10:FF:000007">
    <property type="entry name" value="Thrombospondin 1"/>
    <property type="match status" value="3"/>
</dbReference>
<dbReference type="AlphaFoldDB" id="C3Z3M7"/>
<dbReference type="InterPro" id="IPR013783">
    <property type="entry name" value="Ig-like_fold"/>
</dbReference>
<dbReference type="InterPro" id="IPR007110">
    <property type="entry name" value="Ig-like_dom"/>
</dbReference>
<dbReference type="eggNOG" id="KOG4475">
    <property type="taxonomic scope" value="Eukaryota"/>
</dbReference>
<keyword evidence="4" id="KW-0677">Repeat</keyword>
<dbReference type="Gene3D" id="2.60.40.10">
    <property type="entry name" value="Immunoglobulins"/>
    <property type="match status" value="1"/>
</dbReference>